<dbReference type="Proteomes" id="UP000532247">
    <property type="component" value="Unassembled WGS sequence"/>
</dbReference>
<name>A0A7Y4F0S5_VIBAL</name>
<dbReference type="EMBL" id="VTYF01000015">
    <property type="protein sequence ID" value="NOI11200.1"/>
    <property type="molecule type" value="Genomic_DNA"/>
</dbReference>
<reference evidence="1 2" key="1">
    <citation type="submission" date="2019-09" db="EMBL/GenBank/DDBJ databases">
        <title>Draft genome sequencing and comparative genomics of hatchery-associated Vibrios.</title>
        <authorList>
            <person name="Kehlet-Delgado H."/>
            <person name="Mueller R.S."/>
        </authorList>
    </citation>
    <scope>NUCLEOTIDE SEQUENCE [LARGE SCALE GENOMIC DNA]</scope>
    <source>
        <strain evidence="1 2">081416A</strain>
    </source>
</reference>
<dbReference type="AlphaFoldDB" id="A0A7Y4F0S5"/>
<dbReference type="RefSeq" id="WP_171346144.1">
    <property type="nucleotide sequence ID" value="NZ_VTYF01000015.1"/>
</dbReference>
<proteinExistence type="predicted"/>
<evidence type="ECO:0000313" key="2">
    <source>
        <dbReference type="Proteomes" id="UP000532247"/>
    </source>
</evidence>
<gene>
    <name evidence="1" type="ORF">F0254_20405</name>
</gene>
<organism evidence="1 2">
    <name type="scientific">Vibrio alginolyticus</name>
    <dbReference type="NCBI Taxonomy" id="663"/>
    <lineage>
        <taxon>Bacteria</taxon>
        <taxon>Pseudomonadati</taxon>
        <taxon>Pseudomonadota</taxon>
        <taxon>Gammaproteobacteria</taxon>
        <taxon>Vibrionales</taxon>
        <taxon>Vibrionaceae</taxon>
        <taxon>Vibrio</taxon>
    </lineage>
</organism>
<comment type="caution">
    <text evidence="1">The sequence shown here is derived from an EMBL/GenBank/DDBJ whole genome shotgun (WGS) entry which is preliminary data.</text>
</comment>
<sequence length="82" mass="9267">MLSQSEKERYSNALKGLKAQATAVTSRLPNTPVKAELSAAQSLMAEHELECRVIYRLVMKYGVPVPELEESLLFEWLEFPAQ</sequence>
<protein>
    <submittedName>
        <fullName evidence="1">Uncharacterized protein</fullName>
    </submittedName>
</protein>
<evidence type="ECO:0000313" key="1">
    <source>
        <dbReference type="EMBL" id="NOI11200.1"/>
    </source>
</evidence>
<accession>A0A7Y4F0S5</accession>